<evidence type="ECO:0000313" key="2">
    <source>
        <dbReference type="Proteomes" id="UP000248544"/>
    </source>
</evidence>
<evidence type="ECO:0000313" key="1">
    <source>
        <dbReference type="EMBL" id="PZG29929.1"/>
    </source>
</evidence>
<organism evidence="1 2">
    <name type="scientific">Spongiactinospora gelatinilytica</name>
    <dbReference type="NCBI Taxonomy" id="2666298"/>
    <lineage>
        <taxon>Bacteria</taxon>
        <taxon>Bacillati</taxon>
        <taxon>Actinomycetota</taxon>
        <taxon>Actinomycetes</taxon>
        <taxon>Streptosporangiales</taxon>
        <taxon>Streptosporangiaceae</taxon>
        <taxon>Spongiactinospora</taxon>
    </lineage>
</organism>
<reference evidence="1 2" key="1">
    <citation type="submission" date="2018-01" db="EMBL/GenBank/DDBJ databases">
        <title>Draft genome sequence of Sphaerisporangium sp. 7K107.</title>
        <authorList>
            <person name="Sahin N."/>
            <person name="Saygin H."/>
            <person name="Ay H."/>
        </authorList>
    </citation>
    <scope>NUCLEOTIDE SEQUENCE [LARGE SCALE GENOMIC DNA]</scope>
    <source>
        <strain evidence="1 2">7K107</strain>
    </source>
</reference>
<sequence length="68" mass="7516">MNVETSRQTGFAEWVDDHALTVETLDFQAPLDDLEPLRDTIGDARVVALGRPCSWNGRGRMTGNRSAV</sequence>
<protein>
    <submittedName>
        <fullName evidence="1">Uncharacterized protein</fullName>
    </submittedName>
</protein>
<proteinExistence type="predicted"/>
<keyword evidence="2" id="KW-1185">Reference proteome</keyword>
<comment type="caution">
    <text evidence="1">The sequence shown here is derived from an EMBL/GenBank/DDBJ whole genome shotgun (WGS) entry which is preliminary data.</text>
</comment>
<gene>
    <name evidence="1" type="ORF">C1I98_31590</name>
</gene>
<dbReference type="Gene3D" id="3.40.1660.10">
    <property type="entry name" value="EreA-like (biosynthetic domain)"/>
    <property type="match status" value="1"/>
</dbReference>
<dbReference type="EMBL" id="POUA01000363">
    <property type="protein sequence ID" value="PZG29929.1"/>
    <property type="molecule type" value="Genomic_DNA"/>
</dbReference>
<dbReference type="SUPFAM" id="SSF159501">
    <property type="entry name" value="EreA/ChaN-like"/>
    <property type="match status" value="1"/>
</dbReference>
<name>A0A2W2FJ18_9ACTN</name>
<dbReference type="Proteomes" id="UP000248544">
    <property type="component" value="Unassembled WGS sequence"/>
</dbReference>
<dbReference type="AlphaFoldDB" id="A0A2W2FJ18"/>
<dbReference type="RefSeq" id="WP_111171035.1">
    <property type="nucleotide sequence ID" value="NZ_POUA01000363.1"/>
</dbReference>
<accession>A0A2W2FJ18</accession>